<dbReference type="InterPro" id="IPR008626">
    <property type="entry name" value="Mediator_Med15_fun"/>
</dbReference>
<feature type="compositionally biased region" description="Polar residues" evidence="3">
    <location>
        <begin position="1"/>
        <end position="20"/>
    </location>
</feature>
<dbReference type="Pfam" id="PF05397">
    <property type="entry name" value="Med15_fungi"/>
    <property type="match status" value="1"/>
</dbReference>
<feature type="region of interest" description="Disordered" evidence="3">
    <location>
        <begin position="1"/>
        <end position="23"/>
    </location>
</feature>
<protein>
    <recommendedName>
        <fullName evidence="4">Mediator complex subunit 15 KIX domain-containing protein</fullName>
    </recommendedName>
</protein>
<dbReference type="GeneID" id="96905402"/>
<dbReference type="EMBL" id="HE576760">
    <property type="protein sequence ID" value="CCC71711.1"/>
    <property type="molecule type" value="Genomic_DNA"/>
</dbReference>
<reference key="2">
    <citation type="submission" date="2011-08" db="EMBL/GenBank/DDBJ databases">
        <title>Genome sequence of Naumovozyma castellii.</title>
        <authorList>
            <person name="Gordon J.L."/>
            <person name="Armisen D."/>
            <person name="Proux-Wera E."/>
            <person name="OhEigeartaigh S.S."/>
            <person name="Byrne K.P."/>
            <person name="Wolfe K.H."/>
        </authorList>
    </citation>
    <scope>NUCLEOTIDE SEQUENCE</scope>
    <source>
        <strain>Type strain:CBS 4309</strain>
    </source>
</reference>
<evidence type="ECO:0000313" key="6">
    <source>
        <dbReference type="Proteomes" id="UP000001640"/>
    </source>
</evidence>
<dbReference type="KEGG" id="ncs:NCAS_0I00430"/>
<dbReference type="GO" id="GO:0006357">
    <property type="term" value="P:regulation of transcription by RNA polymerase II"/>
    <property type="evidence" value="ECO:0007669"/>
    <property type="project" value="InterPro"/>
</dbReference>
<dbReference type="OrthoDB" id="1938591at2759"/>
<accession>G0VJN1</accession>
<name>G0VJN1_NAUCA</name>
<dbReference type="InParanoid" id="G0VJN1"/>
<dbReference type="InterPro" id="IPR036546">
    <property type="entry name" value="MED15_KIX"/>
</dbReference>
<dbReference type="Gene3D" id="1.10.246.20">
    <property type="entry name" value="Coactivator CBP, KIX domain"/>
    <property type="match status" value="1"/>
</dbReference>
<evidence type="ECO:0000256" key="3">
    <source>
        <dbReference type="SAM" id="MobiDB-lite"/>
    </source>
</evidence>
<evidence type="ECO:0000256" key="1">
    <source>
        <dbReference type="ARBA" id="ARBA00004123"/>
    </source>
</evidence>
<dbReference type="RefSeq" id="XP_003678057.1">
    <property type="nucleotide sequence ID" value="XM_003678009.1"/>
</dbReference>
<feature type="region of interest" description="Disordered" evidence="3">
    <location>
        <begin position="548"/>
        <end position="626"/>
    </location>
</feature>
<evidence type="ECO:0000259" key="4">
    <source>
        <dbReference type="Pfam" id="PF16987"/>
    </source>
</evidence>
<dbReference type="AlphaFoldDB" id="G0VJN1"/>
<dbReference type="GO" id="GO:0003712">
    <property type="term" value="F:transcription coregulator activity"/>
    <property type="evidence" value="ECO:0007669"/>
    <property type="project" value="InterPro"/>
</dbReference>
<comment type="subcellular location">
    <subcellularLocation>
        <location evidence="1">Nucleus</location>
    </subcellularLocation>
</comment>
<dbReference type="HOGENOM" id="CLU_419826_0_0_1"/>
<feature type="compositionally biased region" description="Low complexity" evidence="3">
    <location>
        <begin position="588"/>
        <end position="611"/>
    </location>
</feature>
<reference evidence="5 6" key="1">
    <citation type="journal article" date="2011" name="Proc. Natl. Acad. Sci. U.S.A.">
        <title>Evolutionary erosion of yeast sex chromosomes by mating-type switching accidents.</title>
        <authorList>
            <person name="Gordon J.L."/>
            <person name="Armisen D."/>
            <person name="Proux-Wera E."/>
            <person name="Oheigeartaigh S.S."/>
            <person name="Byrne K.P."/>
            <person name="Wolfe K.H."/>
        </authorList>
    </citation>
    <scope>NUCLEOTIDE SEQUENCE [LARGE SCALE GENOMIC DNA]</scope>
    <source>
        <strain evidence="6">ATCC 76901 / BCRC 22586 / CBS 4309 / NBRC 1992 / NRRL Y-12630</strain>
    </source>
</reference>
<dbReference type="Proteomes" id="UP000001640">
    <property type="component" value="Chromosome 9"/>
</dbReference>
<dbReference type="Pfam" id="PF16987">
    <property type="entry name" value="KIX_2"/>
    <property type="match status" value="1"/>
</dbReference>
<keyword evidence="2" id="KW-0539">Nucleus</keyword>
<sequence>MNYNSTLQAQTKGVGSSPSEPLTMGQKLRASNINKLIQILMKLNFANGGDSNTATTIKEQAKVFENAVFSKFSNDLNSYTKFMNGKMENLVRTSQAKKAKINGLMDSSLLMNRPTGPNNRTTPSGKTLLDKNNTTEQELVKKFQFIPVPMTILENIPKFLTFHANPQNEMFTWPRISKWVIDNKSLFSMNDLAIIKHLYQSQYQNFKQANFNPVSQLNATAYNNSTYINNIPDTTNNNSHNLLNQINEIFIQEQQAYLLNKKKNVVNPDPDQSKLRSMNINTINKPPSPEDWSIIKRISSEISKTQFNLSNLSNSLSGREKLDIKKSLSDNQPLFKKVKFFAIAYFIASKDESFLRDFLKLNLFLREIINKINDGVFIINSMIMNKINLKFQKFWEIMSQQYVKNNTPSQAVPSPIPVDKKLRRQEVKSRYKHHQDIFEGSSTPDLFLSTLSDCLGLSVTTQARMNTMTVYEPILPFTKKTIELINGSSTKKQPFTKTQLKRREKDVFELSIIASDTKLLMKNKNVNSRLESISDKQIANVFKFQNMEQRESETTPPPSNTTSPMIPQKRSILTDTTEQQRRKKPNVSVATPTVPTSTSSLTSTTKTLTSTQISPASSEVNEDESVQQQKSKIFKEVIKNDISNWNWNIWENI</sequence>
<dbReference type="STRING" id="1064592.G0VJN1"/>
<evidence type="ECO:0000313" key="5">
    <source>
        <dbReference type="EMBL" id="CCC71711.1"/>
    </source>
</evidence>
<evidence type="ECO:0000256" key="2">
    <source>
        <dbReference type="ARBA" id="ARBA00023242"/>
    </source>
</evidence>
<dbReference type="GO" id="GO:0016592">
    <property type="term" value="C:mediator complex"/>
    <property type="evidence" value="ECO:0007669"/>
    <property type="project" value="InterPro"/>
</dbReference>
<organism evidence="5 6">
    <name type="scientific">Naumovozyma castellii</name>
    <name type="common">Yeast</name>
    <name type="synonym">Saccharomyces castellii</name>
    <dbReference type="NCBI Taxonomy" id="27288"/>
    <lineage>
        <taxon>Eukaryota</taxon>
        <taxon>Fungi</taxon>
        <taxon>Dikarya</taxon>
        <taxon>Ascomycota</taxon>
        <taxon>Saccharomycotina</taxon>
        <taxon>Saccharomycetes</taxon>
        <taxon>Saccharomycetales</taxon>
        <taxon>Saccharomycetaceae</taxon>
        <taxon>Naumovozyma</taxon>
    </lineage>
</organism>
<proteinExistence type="predicted"/>
<keyword evidence="6" id="KW-1185">Reference proteome</keyword>
<feature type="domain" description="Mediator complex subunit 15 KIX" evidence="4">
    <location>
        <begin position="23"/>
        <end position="99"/>
    </location>
</feature>
<dbReference type="InterPro" id="IPR036529">
    <property type="entry name" value="KIX_dom_sf"/>
</dbReference>
<gene>
    <name evidence="5" type="primary">NCAS0I00430</name>
    <name evidence="5" type="ordered locus">NCAS_0I00430</name>
</gene>